<dbReference type="RefSeq" id="WP_141364274.1">
    <property type="nucleotide sequence ID" value="NZ_BAAAJL010000011.1"/>
</dbReference>
<feature type="compositionally biased region" description="Basic and acidic residues" evidence="10">
    <location>
        <begin position="370"/>
        <end position="379"/>
    </location>
</feature>
<keyword evidence="6" id="KW-0408">Iron</keyword>
<evidence type="ECO:0000313" key="12">
    <source>
        <dbReference type="EMBL" id="GED06328.1"/>
    </source>
</evidence>
<dbReference type="Gene3D" id="3.40.50.300">
    <property type="entry name" value="P-loop containing nucleotide triphosphate hydrolases"/>
    <property type="match status" value="1"/>
</dbReference>
<proteinExistence type="predicted"/>
<dbReference type="InterPro" id="IPR008995">
    <property type="entry name" value="Mo/tungstate-bd_C_term_dom"/>
</dbReference>
<sequence length="379" mass="40395">MILAPDSAAPALELREVHRSYGKVAAATGLELSVRSGELVTIIGPSGCGKSTLLRLIAGLERPDAGAITIAGKVAADRRNFKQPEHRQVGLVFQDHALFPNLSVAGNIAFGLQKVPASSRRARVAEVLELVRLSHLAERYPHELSGGEQQRVALARALAPNPAVVLLDEPFSSLDETLRARVRGDVEAVLRSTGTTAILVTHDQTEALSFGDRVVVMRNGRIEQAGAPEEVFENPASRFVATFMGDADFLSAEFSDGQLHCELGRLPGSWPDAAQQLEVVLRPHEVSLSADEHGNATVISSEYRGAFTLHHVRLASGQSVHSLQMHPARFAPGQRVAARISQGTTPTVLRGGERSAGTISPSAPVLDAPSDARKSITAP</sequence>
<evidence type="ECO:0000256" key="1">
    <source>
        <dbReference type="ARBA" id="ARBA00022448"/>
    </source>
</evidence>
<dbReference type="InterPro" id="IPR050093">
    <property type="entry name" value="ABC_SmlMolc_Importer"/>
</dbReference>
<keyword evidence="8" id="KW-0472">Membrane</keyword>
<evidence type="ECO:0000256" key="3">
    <source>
        <dbReference type="ARBA" id="ARBA00022496"/>
    </source>
</evidence>
<keyword evidence="4" id="KW-0547">Nucleotide-binding</keyword>
<dbReference type="InterPro" id="IPR003593">
    <property type="entry name" value="AAA+_ATPase"/>
</dbReference>
<keyword evidence="2" id="KW-1003">Cell membrane</keyword>
<dbReference type="CDD" id="cd03259">
    <property type="entry name" value="ABC_Carb_Solutes_like"/>
    <property type="match status" value="1"/>
</dbReference>
<protein>
    <recommendedName>
        <fullName evidence="9">ABC-type quaternary amine transporter</fullName>
        <ecNumber evidence="9">7.6.2.9</ecNumber>
    </recommendedName>
</protein>
<accession>A0A4Y4DSJ4</accession>
<dbReference type="OrthoDB" id="9802264at2"/>
<dbReference type="InterPro" id="IPR003439">
    <property type="entry name" value="ABC_transporter-like_ATP-bd"/>
</dbReference>
<evidence type="ECO:0000256" key="10">
    <source>
        <dbReference type="SAM" id="MobiDB-lite"/>
    </source>
</evidence>
<dbReference type="EC" id="7.6.2.9" evidence="9"/>
<dbReference type="GO" id="GO:0005524">
    <property type="term" value="F:ATP binding"/>
    <property type="evidence" value="ECO:0007669"/>
    <property type="project" value="UniProtKB-KW"/>
</dbReference>
<dbReference type="GO" id="GO:0043190">
    <property type="term" value="C:ATP-binding cassette (ABC) transporter complex"/>
    <property type="evidence" value="ECO:0007669"/>
    <property type="project" value="InterPro"/>
</dbReference>
<comment type="caution">
    <text evidence="12">The sequence shown here is derived from an EMBL/GenBank/DDBJ whole genome shotgun (WGS) entry which is preliminary data.</text>
</comment>
<dbReference type="SMART" id="SM00382">
    <property type="entry name" value="AAA"/>
    <property type="match status" value="1"/>
</dbReference>
<evidence type="ECO:0000256" key="2">
    <source>
        <dbReference type="ARBA" id="ARBA00022475"/>
    </source>
</evidence>
<dbReference type="InterPro" id="IPR015853">
    <property type="entry name" value="ABC_transpr_FbpC"/>
</dbReference>
<dbReference type="AlphaFoldDB" id="A0A4Y4DSJ4"/>
<evidence type="ECO:0000256" key="6">
    <source>
        <dbReference type="ARBA" id="ARBA00023004"/>
    </source>
</evidence>
<dbReference type="InterPro" id="IPR017871">
    <property type="entry name" value="ABC_transporter-like_CS"/>
</dbReference>
<dbReference type="GO" id="GO:0015408">
    <property type="term" value="F:ABC-type ferric iron transporter activity"/>
    <property type="evidence" value="ECO:0007669"/>
    <property type="project" value="InterPro"/>
</dbReference>
<evidence type="ECO:0000256" key="5">
    <source>
        <dbReference type="ARBA" id="ARBA00022840"/>
    </source>
</evidence>
<evidence type="ECO:0000256" key="8">
    <source>
        <dbReference type="ARBA" id="ARBA00023136"/>
    </source>
</evidence>
<dbReference type="InterPro" id="IPR013611">
    <property type="entry name" value="Transp-assoc_OB_typ2"/>
</dbReference>
<dbReference type="InterPro" id="IPR027417">
    <property type="entry name" value="P-loop_NTPase"/>
</dbReference>
<dbReference type="PANTHER" id="PTHR42781:SF4">
    <property type="entry name" value="SPERMIDINE_PUTRESCINE IMPORT ATP-BINDING PROTEIN POTA"/>
    <property type="match status" value="1"/>
</dbReference>
<keyword evidence="13" id="KW-1185">Reference proteome</keyword>
<dbReference type="GO" id="GO:0015418">
    <property type="term" value="F:ABC-type quaternary ammonium compound transporting activity"/>
    <property type="evidence" value="ECO:0007669"/>
    <property type="project" value="UniProtKB-EC"/>
</dbReference>
<evidence type="ECO:0000256" key="9">
    <source>
        <dbReference type="ARBA" id="ARBA00066388"/>
    </source>
</evidence>
<dbReference type="PROSITE" id="PS00211">
    <property type="entry name" value="ABC_TRANSPORTER_1"/>
    <property type="match status" value="1"/>
</dbReference>
<evidence type="ECO:0000313" key="13">
    <source>
        <dbReference type="Proteomes" id="UP000316612"/>
    </source>
</evidence>
<keyword evidence="1" id="KW-0813">Transport</keyword>
<keyword evidence="3" id="KW-0410">Iron transport</keyword>
<dbReference type="PANTHER" id="PTHR42781">
    <property type="entry name" value="SPERMIDINE/PUTRESCINE IMPORT ATP-BINDING PROTEIN POTA"/>
    <property type="match status" value="1"/>
</dbReference>
<feature type="domain" description="ABC transporter" evidence="11">
    <location>
        <begin position="12"/>
        <end position="244"/>
    </location>
</feature>
<dbReference type="GO" id="GO:0016887">
    <property type="term" value="F:ATP hydrolysis activity"/>
    <property type="evidence" value="ECO:0007669"/>
    <property type="project" value="InterPro"/>
</dbReference>
<organism evidence="12 13">
    <name type="scientific">Glutamicibacter uratoxydans</name>
    <name type="common">Arthrobacter uratoxydans</name>
    <dbReference type="NCBI Taxonomy" id="43667"/>
    <lineage>
        <taxon>Bacteria</taxon>
        <taxon>Bacillati</taxon>
        <taxon>Actinomycetota</taxon>
        <taxon>Actinomycetes</taxon>
        <taxon>Micrococcales</taxon>
        <taxon>Micrococcaceae</taxon>
        <taxon>Glutamicibacter</taxon>
    </lineage>
</organism>
<reference evidence="12 13" key="1">
    <citation type="submission" date="2019-06" db="EMBL/GenBank/DDBJ databases">
        <title>Whole genome shotgun sequence of Glutamicibacter uratoxydans NBRC 15515.</title>
        <authorList>
            <person name="Hosoyama A."/>
            <person name="Uohara A."/>
            <person name="Ohji S."/>
            <person name="Ichikawa N."/>
        </authorList>
    </citation>
    <scope>NUCLEOTIDE SEQUENCE [LARGE SCALE GENOMIC DNA]</scope>
    <source>
        <strain evidence="12 13">NBRC 15515</strain>
    </source>
</reference>
<dbReference type="FunFam" id="3.40.50.300:FF:000425">
    <property type="entry name" value="Probable ABC transporter, ATP-binding subunit"/>
    <property type="match status" value="1"/>
</dbReference>
<name>A0A4Y4DSJ4_GLUUR</name>
<feature type="region of interest" description="Disordered" evidence="10">
    <location>
        <begin position="344"/>
        <end position="379"/>
    </location>
</feature>
<evidence type="ECO:0000256" key="7">
    <source>
        <dbReference type="ARBA" id="ARBA00023065"/>
    </source>
</evidence>
<dbReference type="Proteomes" id="UP000316612">
    <property type="component" value="Unassembled WGS sequence"/>
</dbReference>
<evidence type="ECO:0000259" key="11">
    <source>
        <dbReference type="PROSITE" id="PS50893"/>
    </source>
</evidence>
<keyword evidence="7" id="KW-0406">Ion transport</keyword>
<dbReference type="SUPFAM" id="SSF50331">
    <property type="entry name" value="MOP-like"/>
    <property type="match status" value="1"/>
</dbReference>
<dbReference type="Pfam" id="PF08402">
    <property type="entry name" value="TOBE_2"/>
    <property type="match status" value="1"/>
</dbReference>
<dbReference type="Pfam" id="PF00005">
    <property type="entry name" value="ABC_tran"/>
    <property type="match status" value="1"/>
</dbReference>
<dbReference type="SUPFAM" id="SSF52540">
    <property type="entry name" value="P-loop containing nucleoside triphosphate hydrolases"/>
    <property type="match status" value="1"/>
</dbReference>
<evidence type="ECO:0000256" key="4">
    <source>
        <dbReference type="ARBA" id="ARBA00022741"/>
    </source>
</evidence>
<dbReference type="EMBL" id="BJNY01000009">
    <property type="protein sequence ID" value="GED06328.1"/>
    <property type="molecule type" value="Genomic_DNA"/>
</dbReference>
<gene>
    <name evidence="12" type="ORF">AUR04nite_18600</name>
</gene>
<dbReference type="PROSITE" id="PS50893">
    <property type="entry name" value="ABC_TRANSPORTER_2"/>
    <property type="match status" value="1"/>
</dbReference>
<keyword evidence="5" id="KW-0067">ATP-binding</keyword>